<dbReference type="AlphaFoldDB" id="A0AAD7PP42"/>
<sequence length="209" mass="23638">MLSMDLVQEQEQESSCYFDNIPDDVLLLVFNKLLDAKSLIRCLTVSKRFAFLILQTDTVSLPLLPHSHARKPNRSGFPVNLFKLLIHKLISKPLQFLHLNTKSHTNYCPHQVLKIFNQLKSVHLELPSYGGGVAVKPGDGADSLLKWKADFGSDLKRCTVLYATSFQRRTSISKRIDEDQPLLRNEEMKSRIAWTISCLIAASCEALLA</sequence>
<keyword evidence="3" id="KW-1185">Reference proteome</keyword>
<dbReference type="SUPFAM" id="SSF81383">
    <property type="entry name" value="F-box domain"/>
    <property type="match status" value="1"/>
</dbReference>
<dbReference type="Gene3D" id="1.20.1280.50">
    <property type="match status" value="1"/>
</dbReference>
<accession>A0AAD7PP42</accession>
<dbReference type="InterPro" id="IPR036047">
    <property type="entry name" value="F-box-like_dom_sf"/>
</dbReference>
<dbReference type="PANTHER" id="PTHR31215">
    <property type="entry name" value="OS05G0510400 PROTEIN-RELATED"/>
    <property type="match status" value="1"/>
</dbReference>
<comment type="caution">
    <text evidence="2">The sequence shown here is derived from an EMBL/GenBank/DDBJ whole genome shotgun (WGS) entry which is preliminary data.</text>
</comment>
<dbReference type="Pfam" id="PF12937">
    <property type="entry name" value="F-box-like"/>
    <property type="match status" value="1"/>
</dbReference>
<name>A0AAD7PP42_QUISA</name>
<feature type="domain" description="F-box" evidence="1">
    <location>
        <begin position="18"/>
        <end position="54"/>
    </location>
</feature>
<dbReference type="EMBL" id="JARAOO010000007">
    <property type="protein sequence ID" value="KAJ7962367.1"/>
    <property type="molecule type" value="Genomic_DNA"/>
</dbReference>
<gene>
    <name evidence="2" type="ORF">O6P43_017604</name>
</gene>
<reference evidence="2" key="1">
    <citation type="journal article" date="2023" name="Science">
        <title>Elucidation of the pathway for biosynthesis of saponin adjuvants from the soapbark tree.</title>
        <authorList>
            <person name="Reed J."/>
            <person name="Orme A."/>
            <person name="El-Demerdash A."/>
            <person name="Owen C."/>
            <person name="Martin L.B.B."/>
            <person name="Misra R.C."/>
            <person name="Kikuchi S."/>
            <person name="Rejzek M."/>
            <person name="Martin A.C."/>
            <person name="Harkess A."/>
            <person name="Leebens-Mack J."/>
            <person name="Louveau T."/>
            <person name="Stephenson M.J."/>
            <person name="Osbourn A."/>
        </authorList>
    </citation>
    <scope>NUCLEOTIDE SEQUENCE</scope>
    <source>
        <strain evidence="2">S10</strain>
    </source>
</reference>
<organism evidence="2 3">
    <name type="scientific">Quillaja saponaria</name>
    <name type="common">Soap bark tree</name>
    <dbReference type="NCBI Taxonomy" id="32244"/>
    <lineage>
        <taxon>Eukaryota</taxon>
        <taxon>Viridiplantae</taxon>
        <taxon>Streptophyta</taxon>
        <taxon>Embryophyta</taxon>
        <taxon>Tracheophyta</taxon>
        <taxon>Spermatophyta</taxon>
        <taxon>Magnoliopsida</taxon>
        <taxon>eudicotyledons</taxon>
        <taxon>Gunneridae</taxon>
        <taxon>Pentapetalae</taxon>
        <taxon>rosids</taxon>
        <taxon>fabids</taxon>
        <taxon>Fabales</taxon>
        <taxon>Quillajaceae</taxon>
        <taxon>Quillaja</taxon>
    </lineage>
</organism>
<evidence type="ECO:0000313" key="3">
    <source>
        <dbReference type="Proteomes" id="UP001163823"/>
    </source>
</evidence>
<dbReference type="CDD" id="cd09917">
    <property type="entry name" value="F-box_SF"/>
    <property type="match status" value="1"/>
</dbReference>
<proteinExistence type="predicted"/>
<dbReference type="Proteomes" id="UP001163823">
    <property type="component" value="Chromosome 7"/>
</dbReference>
<protein>
    <submittedName>
        <fullName evidence="2">F-box protein</fullName>
    </submittedName>
</protein>
<evidence type="ECO:0000313" key="2">
    <source>
        <dbReference type="EMBL" id="KAJ7962367.1"/>
    </source>
</evidence>
<dbReference type="InterPro" id="IPR001810">
    <property type="entry name" value="F-box_dom"/>
</dbReference>
<dbReference type="KEGG" id="qsa:O6P43_017604"/>
<dbReference type="InterPro" id="IPR044809">
    <property type="entry name" value="AUF1-like"/>
</dbReference>
<evidence type="ECO:0000259" key="1">
    <source>
        <dbReference type="Pfam" id="PF12937"/>
    </source>
</evidence>